<dbReference type="EMBL" id="AP022871">
    <property type="protein sequence ID" value="BCB83227.1"/>
    <property type="molecule type" value="Genomic_DNA"/>
</dbReference>
<dbReference type="SMART" id="SM00062">
    <property type="entry name" value="PBPb"/>
    <property type="match status" value="1"/>
</dbReference>
<reference evidence="4 5" key="1">
    <citation type="submission" date="2020-03" db="EMBL/GenBank/DDBJ databases">
        <title>Whole genome shotgun sequence of Phytohabitans suffuscus NBRC 105367.</title>
        <authorList>
            <person name="Komaki H."/>
            <person name="Tamura T."/>
        </authorList>
    </citation>
    <scope>NUCLEOTIDE SEQUENCE [LARGE SCALE GENOMIC DNA]</scope>
    <source>
        <strain evidence="4 5">NBRC 105367</strain>
    </source>
</reference>
<dbReference type="Pfam" id="PF00497">
    <property type="entry name" value="SBP_bac_3"/>
    <property type="match status" value="1"/>
</dbReference>
<feature type="signal peptide" evidence="2">
    <location>
        <begin position="1"/>
        <end position="24"/>
    </location>
</feature>
<organism evidence="4 5">
    <name type="scientific">Phytohabitans suffuscus</name>
    <dbReference type="NCBI Taxonomy" id="624315"/>
    <lineage>
        <taxon>Bacteria</taxon>
        <taxon>Bacillati</taxon>
        <taxon>Actinomycetota</taxon>
        <taxon>Actinomycetes</taxon>
        <taxon>Micromonosporales</taxon>
        <taxon>Micromonosporaceae</taxon>
    </lineage>
</organism>
<sequence>MRTARPARLAAIVATTVTAAVALAACGDSQEPTNVASTGGSVEVTIGALSNGVAKEVTLTVKRVDSIRAQLPAEVRDSGTLVIGLGELPNGTPPLGYIGEDQKTFTGSEPDLGRLVAAVLGLTPKYENSTWENLFVGIDGGRSHVGIDNITVTEQRKLKYDFASYREDNLAFEVRGDDSWNFDGTAQSLAGKTVSVGAGTNQEKILLQWQSELKAQGKTLTVKHFPDYNTMYIALAGRQIDIVFRPNPSIAYHMAQVADTPNPTRNAGTYSGAGKTLQGLIAATVKKDSGLAKPIADAINHLIQNGQYATWLDAWGLANEKVATSEVNPPGLPLSNS</sequence>
<evidence type="ECO:0000256" key="1">
    <source>
        <dbReference type="ARBA" id="ARBA00022729"/>
    </source>
</evidence>
<accession>A0A6F8YAY4</accession>
<dbReference type="InterPro" id="IPR001638">
    <property type="entry name" value="Solute-binding_3/MltF_N"/>
</dbReference>
<keyword evidence="1 2" id="KW-0732">Signal</keyword>
<reference evidence="4 5" key="2">
    <citation type="submission" date="2020-03" db="EMBL/GenBank/DDBJ databases">
        <authorList>
            <person name="Ichikawa N."/>
            <person name="Kimura A."/>
            <person name="Kitahashi Y."/>
            <person name="Uohara A."/>
        </authorList>
    </citation>
    <scope>NUCLEOTIDE SEQUENCE [LARGE SCALE GENOMIC DNA]</scope>
    <source>
        <strain evidence="4 5">NBRC 105367</strain>
    </source>
</reference>
<evidence type="ECO:0000259" key="3">
    <source>
        <dbReference type="SMART" id="SM00062"/>
    </source>
</evidence>
<evidence type="ECO:0000313" key="4">
    <source>
        <dbReference type="EMBL" id="BCB83227.1"/>
    </source>
</evidence>
<dbReference type="PROSITE" id="PS51257">
    <property type="entry name" value="PROKAR_LIPOPROTEIN"/>
    <property type="match status" value="1"/>
</dbReference>
<feature type="chain" id="PRO_5026266524" evidence="2">
    <location>
        <begin position="25"/>
        <end position="337"/>
    </location>
</feature>
<gene>
    <name evidence="4" type="ORF">Psuf_005400</name>
</gene>
<dbReference type="AlphaFoldDB" id="A0A6F8YAY4"/>
<dbReference type="PANTHER" id="PTHR35936">
    <property type="entry name" value="MEMBRANE-BOUND LYTIC MUREIN TRANSGLYCOSYLASE F"/>
    <property type="match status" value="1"/>
</dbReference>
<dbReference type="Gene3D" id="3.40.190.10">
    <property type="entry name" value="Periplasmic binding protein-like II"/>
    <property type="match status" value="2"/>
</dbReference>
<dbReference type="SUPFAM" id="SSF53850">
    <property type="entry name" value="Periplasmic binding protein-like II"/>
    <property type="match status" value="1"/>
</dbReference>
<feature type="domain" description="Solute-binding protein family 3/N-terminal" evidence="3">
    <location>
        <begin position="80"/>
        <end position="319"/>
    </location>
</feature>
<protein>
    <submittedName>
        <fullName evidence="4">Putative amino acid ABC transporter, substrate-binding protein</fullName>
    </submittedName>
</protein>
<dbReference type="RefSeq" id="WP_173153406.1">
    <property type="nucleotide sequence ID" value="NZ_AP022871.1"/>
</dbReference>
<name>A0A6F8YAY4_9ACTN</name>
<dbReference type="PANTHER" id="PTHR35936:SF19">
    <property type="entry name" value="AMINO-ACID-BINDING PROTEIN YXEM-RELATED"/>
    <property type="match status" value="1"/>
</dbReference>
<evidence type="ECO:0000313" key="5">
    <source>
        <dbReference type="Proteomes" id="UP000503011"/>
    </source>
</evidence>
<dbReference type="KEGG" id="psuu:Psuf_005400"/>
<evidence type="ECO:0000256" key="2">
    <source>
        <dbReference type="SAM" id="SignalP"/>
    </source>
</evidence>
<keyword evidence="5" id="KW-1185">Reference proteome</keyword>
<proteinExistence type="predicted"/>
<dbReference type="Proteomes" id="UP000503011">
    <property type="component" value="Chromosome"/>
</dbReference>